<keyword evidence="3" id="KW-1185">Reference proteome</keyword>
<dbReference type="EMBL" id="CP071462">
    <property type="protein sequence ID" value="QSW99805.1"/>
    <property type="molecule type" value="Genomic_DNA"/>
</dbReference>
<evidence type="ECO:0000313" key="3">
    <source>
        <dbReference type="Proteomes" id="UP000663203"/>
    </source>
</evidence>
<organism evidence="2 3">
    <name type="scientific">Haloterrigena alkaliphila</name>
    <dbReference type="NCBI Taxonomy" id="2816475"/>
    <lineage>
        <taxon>Archaea</taxon>
        <taxon>Methanobacteriati</taxon>
        <taxon>Methanobacteriota</taxon>
        <taxon>Stenosarchaea group</taxon>
        <taxon>Halobacteria</taxon>
        <taxon>Halobacteriales</taxon>
        <taxon>Natrialbaceae</taxon>
        <taxon>Haloterrigena</taxon>
    </lineage>
</organism>
<evidence type="ECO:0000256" key="1">
    <source>
        <dbReference type="SAM" id="Phobius"/>
    </source>
</evidence>
<accession>A0A8A2VHC0</accession>
<reference evidence="2 3" key="1">
    <citation type="submission" date="2021-03" db="EMBL/GenBank/DDBJ databases">
        <title>Haloterrigena longa sp. nov. and Haloterrigena limicola sp. nov., extremely halophilic archaea isolated from a salt lake.</title>
        <authorList>
            <person name="Henglin C."/>
        </authorList>
    </citation>
    <scope>NUCLEOTIDE SEQUENCE [LARGE SCALE GENOMIC DNA]</scope>
    <source>
        <strain evidence="2 3">KZCA68</strain>
    </source>
</reference>
<dbReference type="KEGG" id="hakz:J0X25_02250"/>
<protein>
    <submittedName>
        <fullName evidence="2">Uncharacterized protein</fullName>
    </submittedName>
</protein>
<keyword evidence="1" id="KW-0472">Membrane</keyword>
<proteinExistence type="predicted"/>
<dbReference type="GeneID" id="63186089"/>
<dbReference type="Proteomes" id="UP000663203">
    <property type="component" value="Chromosome"/>
</dbReference>
<dbReference type="RefSeq" id="WP_207289411.1">
    <property type="nucleotide sequence ID" value="NZ_CP071462.1"/>
</dbReference>
<gene>
    <name evidence="2" type="ORF">J0X25_02250</name>
</gene>
<evidence type="ECO:0000313" key="2">
    <source>
        <dbReference type="EMBL" id="QSW99805.1"/>
    </source>
</evidence>
<dbReference type="AlphaFoldDB" id="A0A8A2VHC0"/>
<feature type="transmembrane region" description="Helical" evidence="1">
    <location>
        <begin position="63"/>
        <end position="84"/>
    </location>
</feature>
<feature type="transmembrane region" description="Helical" evidence="1">
    <location>
        <begin position="29"/>
        <end position="51"/>
    </location>
</feature>
<keyword evidence="1" id="KW-1133">Transmembrane helix</keyword>
<name>A0A8A2VHC0_9EURY</name>
<sequence>MSRRIRDGSDSGRRLIPSDWIRADATIEFALRFLILAGGATAIAVGVVLLSSGVVDVELGEQFGSGVVTGLSLLVLSLGIAAWYELQESRSGP</sequence>
<keyword evidence="1" id="KW-0812">Transmembrane</keyword>